<reference evidence="6 7" key="1">
    <citation type="submission" date="2021-07" db="EMBL/GenBank/DDBJ databases">
        <title>Genome data of Colletotrichum spaethianum.</title>
        <authorList>
            <person name="Utami Y.D."/>
            <person name="Hiruma K."/>
        </authorList>
    </citation>
    <scope>NUCLEOTIDE SEQUENCE [LARGE SCALE GENOMIC DNA]</scope>
    <source>
        <strain evidence="6 7">MAFF 242679</strain>
    </source>
</reference>
<protein>
    <recommendedName>
        <fullName evidence="5">Ubiquitin-like protease family profile domain-containing protein</fullName>
    </recommendedName>
</protein>
<dbReference type="InterPro" id="IPR038765">
    <property type="entry name" value="Papain-like_cys_pep_sf"/>
</dbReference>
<comment type="caution">
    <text evidence="6">The sequence shown here is derived from an EMBL/GenBank/DDBJ whole genome shotgun (WGS) entry which is preliminary data.</text>
</comment>
<proteinExistence type="inferred from homology"/>
<gene>
    <name evidence="6" type="ORF">ColLi_09071</name>
</gene>
<name>A0AA37LW64_9PEZI</name>
<feature type="region of interest" description="Disordered" evidence="4">
    <location>
        <begin position="431"/>
        <end position="467"/>
    </location>
</feature>
<dbReference type="GO" id="GO:0006508">
    <property type="term" value="P:proteolysis"/>
    <property type="evidence" value="ECO:0007669"/>
    <property type="project" value="UniProtKB-KW"/>
</dbReference>
<sequence>MPPAASLEPAPDEGHSPNNLKRTLDRLNAQTSSRSKSPPGPGSGLELFPSIYSLWSQLRRDFQRASPDDTAGQSFAAFALDKVERRVLIIVLDDEFTAELQRVASCHDIAYRLNAVALRWAASASTLFFLFGYDSVCRRVAIDALNNLLKDQPETTLVQLYRTFEHVGLATRRRGNLILRSNQKRQLQLAISSHTEIDLQPSSPSPAAMGVGTTTGEPTDHQHILPALATDIPAEASSHGPAGQTHATDKRGNTRIQRPLVDPPRADVDAQTSQSPPEQRQYRDRNPPRTVARAHSAGAAPDDRHSSGFLSAGSHQGDSNKSDSNNSDSYDSDSYDSDHDDNAKTNHNADTIVDDHGLSTIMEITEASVLPQHSSSIIVPNPNNTNNNNNINNNSGGRLVEAREAVTPKGSPTVILSRNISLERRFSRLPRNSLNQRKRPCPDFNDSFHFTKKSKRSKRDNDDDDDADEVVDSIADAAEGETDSDSQVSVENSRFEAADTSNLFSDLSFVLSPQGTGGLDGDISIVQQAAKDVVMIDDDSGDNNNDDNLDGATPPVRTLRATTEAIDGCLHPTSLLKDDVVHACLSMIAVSGPESWALVDSLVTAKQVTGKPTRVIFRDLTAPAIILPLFVGGNHWTSVLLRQDMSGALQAELYDSMQGDEHTEQAFTQLEAFCCSYYPNSQLTRASLVEMMCPQQPNGYDCGVFVIAVNAHLMAGLALPRQIDRWLWRLIIYAMGKLCCKSVGAVGREDEIKDLFRQRYLESEELSLPRVSPQSLPGPECPVDLTLPYSLQDAIEYSDAVLQWRHQVSEHVSRETKKRVAAWSSALHQAMRVRKIFNKLRAGAGAALTALDDERQRYHLAAGRYAQVALQADGKIREDEKEVKLRLKRMDEKRSVLNQSHSACGVVMELLDEVDKVLTSRLEEKGSR</sequence>
<dbReference type="EMBL" id="BPPX01000021">
    <property type="protein sequence ID" value="GJC86233.1"/>
    <property type="molecule type" value="Genomic_DNA"/>
</dbReference>
<evidence type="ECO:0000313" key="6">
    <source>
        <dbReference type="EMBL" id="GJC86233.1"/>
    </source>
</evidence>
<feature type="domain" description="Ubiquitin-like protease family profile" evidence="5">
    <location>
        <begin position="526"/>
        <end position="713"/>
    </location>
</feature>
<feature type="region of interest" description="Disordered" evidence="4">
    <location>
        <begin position="234"/>
        <end position="350"/>
    </location>
</feature>
<evidence type="ECO:0000256" key="4">
    <source>
        <dbReference type="SAM" id="MobiDB-lite"/>
    </source>
</evidence>
<keyword evidence="2" id="KW-0645">Protease</keyword>
<dbReference type="SUPFAM" id="SSF54001">
    <property type="entry name" value="Cysteine proteinases"/>
    <property type="match status" value="1"/>
</dbReference>
<dbReference type="Proteomes" id="UP001055172">
    <property type="component" value="Unassembled WGS sequence"/>
</dbReference>
<feature type="region of interest" description="Disordered" evidence="4">
    <location>
        <begin position="1"/>
        <end position="44"/>
    </location>
</feature>
<dbReference type="Gene3D" id="3.40.395.10">
    <property type="entry name" value="Adenoviral Proteinase, Chain A"/>
    <property type="match status" value="1"/>
</dbReference>
<dbReference type="Pfam" id="PF02902">
    <property type="entry name" value="Peptidase_C48"/>
    <property type="match status" value="1"/>
</dbReference>
<evidence type="ECO:0000256" key="1">
    <source>
        <dbReference type="ARBA" id="ARBA00005234"/>
    </source>
</evidence>
<evidence type="ECO:0000256" key="2">
    <source>
        <dbReference type="ARBA" id="ARBA00022670"/>
    </source>
</evidence>
<evidence type="ECO:0000313" key="7">
    <source>
        <dbReference type="Proteomes" id="UP001055172"/>
    </source>
</evidence>
<dbReference type="GO" id="GO:0019783">
    <property type="term" value="F:ubiquitin-like protein peptidase activity"/>
    <property type="evidence" value="ECO:0007669"/>
    <property type="project" value="UniProtKB-ARBA"/>
</dbReference>
<organism evidence="6 7">
    <name type="scientific">Colletotrichum liriopes</name>
    <dbReference type="NCBI Taxonomy" id="708192"/>
    <lineage>
        <taxon>Eukaryota</taxon>
        <taxon>Fungi</taxon>
        <taxon>Dikarya</taxon>
        <taxon>Ascomycota</taxon>
        <taxon>Pezizomycotina</taxon>
        <taxon>Sordariomycetes</taxon>
        <taxon>Hypocreomycetidae</taxon>
        <taxon>Glomerellales</taxon>
        <taxon>Glomerellaceae</taxon>
        <taxon>Colletotrichum</taxon>
        <taxon>Colletotrichum spaethianum species complex</taxon>
    </lineage>
</organism>
<dbReference type="InterPro" id="IPR003653">
    <property type="entry name" value="Peptidase_C48_C"/>
</dbReference>
<evidence type="ECO:0000256" key="3">
    <source>
        <dbReference type="ARBA" id="ARBA00022801"/>
    </source>
</evidence>
<keyword evidence="3" id="KW-0378">Hydrolase</keyword>
<comment type="similarity">
    <text evidence="1">Belongs to the peptidase C48 family.</text>
</comment>
<evidence type="ECO:0000259" key="5">
    <source>
        <dbReference type="PROSITE" id="PS50600"/>
    </source>
</evidence>
<dbReference type="PROSITE" id="PS50600">
    <property type="entry name" value="ULP_PROTEASE"/>
    <property type="match status" value="1"/>
</dbReference>
<feature type="region of interest" description="Disordered" evidence="4">
    <location>
        <begin position="196"/>
        <end position="221"/>
    </location>
</feature>
<dbReference type="AlphaFoldDB" id="A0AA37LW64"/>
<accession>A0AA37LW64</accession>
<dbReference type="GO" id="GO:0008234">
    <property type="term" value="F:cysteine-type peptidase activity"/>
    <property type="evidence" value="ECO:0007669"/>
    <property type="project" value="InterPro"/>
</dbReference>
<keyword evidence="7" id="KW-1185">Reference proteome</keyword>